<protein>
    <submittedName>
        <fullName evidence="2">Uncharacterized protein</fullName>
    </submittedName>
</protein>
<feature type="region of interest" description="Disordered" evidence="1">
    <location>
        <begin position="1"/>
        <end position="27"/>
    </location>
</feature>
<organism evidence="2 3">
    <name type="scientific">Brevibacterium picturae</name>
    <dbReference type="NCBI Taxonomy" id="260553"/>
    <lineage>
        <taxon>Bacteria</taxon>
        <taxon>Bacillati</taxon>
        <taxon>Actinomycetota</taxon>
        <taxon>Actinomycetes</taxon>
        <taxon>Micrococcales</taxon>
        <taxon>Brevibacteriaceae</taxon>
        <taxon>Brevibacterium</taxon>
    </lineage>
</organism>
<evidence type="ECO:0000256" key="1">
    <source>
        <dbReference type="SAM" id="MobiDB-lite"/>
    </source>
</evidence>
<reference evidence="2 3" key="1">
    <citation type="journal article" date="2019" name="Int. J. Syst. Evol. Microbiol.">
        <title>The Global Catalogue of Microorganisms (GCM) 10K type strain sequencing project: providing services to taxonomists for standard genome sequencing and annotation.</title>
        <authorList>
            <consortium name="The Broad Institute Genomics Platform"/>
            <consortium name="The Broad Institute Genome Sequencing Center for Infectious Disease"/>
            <person name="Wu L."/>
            <person name="Ma J."/>
        </authorList>
    </citation>
    <scope>NUCLEOTIDE SEQUENCE [LARGE SCALE GENOMIC DNA]</scope>
    <source>
        <strain evidence="2 3">JCM 13319</strain>
    </source>
</reference>
<comment type="caution">
    <text evidence="2">The sequence shown here is derived from an EMBL/GenBank/DDBJ whole genome shotgun (WGS) entry which is preliminary data.</text>
</comment>
<name>A0ABN2BSD7_9MICO</name>
<accession>A0ABN2BSD7</accession>
<keyword evidence="3" id="KW-1185">Reference proteome</keyword>
<proteinExistence type="predicted"/>
<dbReference type="Proteomes" id="UP001501791">
    <property type="component" value="Unassembled WGS sequence"/>
</dbReference>
<evidence type="ECO:0000313" key="2">
    <source>
        <dbReference type="EMBL" id="GAA1546710.1"/>
    </source>
</evidence>
<gene>
    <name evidence="2" type="ORF">GCM10009691_21450</name>
</gene>
<sequence>MVADAETKTCSSRELGIGDPAGSPIEYRTNERSDRLWLEADDVIDGKAGILTCLRQKAGTSQSIR</sequence>
<evidence type="ECO:0000313" key="3">
    <source>
        <dbReference type="Proteomes" id="UP001501791"/>
    </source>
</evidence>
<dbReference type="EMBL" id="BAAALY010000009">
    <property type="protein sequence ID" value="GAA1546710.1"/>
    <property type="molecule type" value="Genomic_DNA"/>
</dbReference>